<dbReference type="Proteomes" id="UP001580346">
    <property type="component" value="Unassembled WGS sequence"/>
</dbReference>
<dbReference type="SUPFAM" id="SSF53850">
    <property type="entry name" value="Periplasmic binding protein-like II"/>
    <property type="match status" value="1"/>
</dbReference>
<dbReference type="PROSITE" id="PS51257">
    <property type="entry name" value="PROKAR_LIPOPROTEIN"/>
    <property type="match status" value="1"/>
</dbReference>
<dbReference type="Pfam" id="PF00497">
    <property type="entry name" value="SBP_bac_3"/>
    <property type="match status" value="1"/>
</dbReference>
<feature type="chain" id="PRO_5045415436" evidence="2">
    <location>
        <begin position="20"/>
        <end position="282"/>
    </location>
</feature>
<dbReference type="CDD" id="cd13711">
    <property type="entry name" value="PBP2_Ngo0372_TcyA"/>
    <property type="match status" value="1"/>
</dbReference>
<keyword evidence="5" id="KW-1185">Reference proteome</keyword>
<dbReference type="EMBL" id="JBHHMI010000010">
    <property type="protein sequence ID" value="MFB5267826.1"/>
    <property type="molecule type" value="Genomic_DNA"/>
</dbReference>
<protein>
    <submittedName>
        <fullName evidence="4">Amino acid ABC transporter substrate-binding protein</fullName>
    </submittedName>
</protein>
<name>A0ABV5AUE7_9BACL</name>
<evidence type="ECO:0000256" key="2">
    <source>
        <dbReference type="SAM" id="SignalP"/>
    </source>
</evidence>
<dbReference type="PANTHER" id="PTHR35936">
    <property type="entry name" value="MEMBRANE-BOUND LYTIC MUREIN TRANSGLYCOSYLASE F"/>
    <property type="match status" value="1"/>
</dbReference>
<keyword evidence="1 2" id="KW-0732">Signal</keyword>
<gene>
    <name evidence="4" type="ORF">ACE41H_13695</name>
</gene>
<evidence type="ECO:0000313" key="4">
    <source>
        <dbReference type="EMBL" id="MFB5267826.1"/>
    </source>
</evidence>
<comment type="caution">
    <text evidence="4">The sequence shown here is derived from an EMBL/GenBank/DDBJ whole genome shotgun (WGS) entry which is preliminary data.</text>
</comment>
<sequence length="282" mass="30242">MKKFSLLTLMLAFTMVLLAACGGNANNAASNNTANTAAGSEEAANNEAQSGLEAVKASGKLRIGTEGTYAPFTFHDESGNLTGFDVDIAREVSKRIGVEPEFIETQWDGMFAGLDAKRFDVVFNEVSINDERKAKYDFSDPYIVSKAVLIVHQDNNDIKGFADLKGKKSAQSLTSNLTEIAKSNGAEIVGTEGFNQAIDLLLSKRVDATVNDGLSFLDLKTQRPDVPLKSVAEADNAAESAALFNKGSDDLVQAVNKALADMKADGTYLTISKKYFSEDVSK</sequence>
<reference evidence="4 5" key="1">
    <citation type="submission" date="2024-09" db="EMBL/GenBank/DDBJ databases">
        <title>Paenibacillus zeirhizospherea sp. nov., isolated from surface of the maize (Zea mays) roots in a horticulture field, Hungary.</title>
        <authorList>
            <person name="Marton D."/>
            <person name="Farkas M."/>
            <person name="Bedics A."/>
            <person name="Toth E."/>
            <person name="Tancsics A."/>
            <person name="Boka K."/>
            <person name="Maroti G."/>
            <person name="Kriszt B."/>
            <person name="Cserhati M."/>
        </authorList>
    </citation>
    <scope>NUCLEOTIDE SEQUENCE [LARGE SCALE GENOMIC DNA]</scope>
    <source>
        <strain evidence="4 5">KCTC 33519</strain>
    </source>
</reference>
<dbReference type="Gene3D" id="3.40.190.10">
    <property type="entry name" value="Periplasmic binding protein-like II"/>
    <property type="match status" value="2"/>
</dbReference>
<dbReference type="PANTHER" id="PTHR35936:SF34">
    <property type="entry name" value="ABC TRANSPORTER EXTRACELLULAR-BINDING PROTEIN YCKB-RELATED"/>
    <property type="match status" value="1"/>
</dbReference>
<proteinExistence type="predicted"/>
<feature type="domain" description="Solute-binding protein family 3/N-terminal" evidence="3">
    <location>
        <begin position="60"/>
        <end position="279"/>
    </location>
</feature>
<evidence type="ECO:0000256" key="1">
    <source>
        <dbReference type="ARBA" id="ARBA00022729"/>
    </source>
</evidence>
<accession>A0ABV5AUE7</accession>
<organism evidence="4 5">
    <name type="scientific">Paenibacillus enshidis</name>
    <dbReference type="NCBI Taxonomy" id="1458439"/>
    <lineage>
        <taxon>Bacteria</taxon>
        <taxon>Bacillati</taxon>
        <taxon>Bacillota</taxon>
        <taxon>Bacilli</taxon>
        <taxon>Bacillales</taxon>
        <taxon>Paenibacillaceae</taxon>
        <taxon>Paenibacillus</taxon>
    </lineage>
</organism>
<dbReference type="InterPro" id="IPR001638">
    <property type="entry name" value="Solute-binding_3/MltF_N"/>
</dbReference>
<dbReference type="RefSeq" id="WP_375355828.1">
    <property type="nucleotide sequence ID" value="NZ_JBHHMI010000010.1"/>
</dbReference>
<dbReference type="SMART" id="SM00062">
    <property type="entry name" value="PBPb"/>
    <property type="match status" value="1"/>
</dbReference>
<evidence type="ECO:0000313" key="5">
    <source>
        <dbReference type="Proteomes" id="UP001580346"/>
    </source>
</evidence>
<evidence type="ECO:0000259" key="3">
    <source>
        <dbReference type="SMART" id="SM00062"/>
    </source>
</evidence>
<feature type="signal peptide" evidence="2">
    <location>
        <begin position="1"/>
        <end position="19"/>
    </location>
</feature>